<reference evidence="3" key="2">
    <citation type="submission" date="2023-01" db="EMBL/GenBank/DDBJ databases">
        <authorList>
            <person name="Sun Q."/>
            <person name="Evtushenko L."/>
        </authorList>
    </citation>
    <scope>NUCLEOTIDE SEQUENCE</scope>
    <source>
        <strain evidence="3">VKM Ac-1940</strain>
    </source>
</reference>
<evidence type="ECO:0000256" key="1">
    <source>
        <dbReference type="SAM" id="MobiDB-lite"/>
    </source>
</evidence>
<protein>
    <submittedName>
        <fullName evidence="3">Uncharacterized protein</fullName>
    </submittedName>
</protein>
<keyword evidence="2" id="KW-0472">Membrane</keyword>
<feature type="transmembrane region" description="Helical" evidence="2">
    <location>
        <begin position="110"/>
        <end position="131"/>
    </location>
</feature>
<dbReference type="EMBL" id="BSER01000009">
    <property type="protein sequence ID" value="GLJ96233.1"/>
    <property type="molecule type" value="Genomic_DNA"/>
</dbReference>
<dbReference type="AlphaFoldDB" id="A0A9W6HNF9"/>
<keyword evidence="2" id="KW-1133">Transmembrane helix</keyword>
<feature type="transmembrane region" description="Helical" evidence="2">
    <location>
        <begin position="204"/>
        <end position="225"/>
    </location>
</feature>
<proteinExistence type="predicted"/>
<feature type="compositionally biased region" description="Basic and acidic residues" evidence="1">
    <location>
        <begin position="327"/>
        <end position="345"/>
    </location>
</feature>
<organism evidence="3 4">
    <name type="scientific">Microbacterium dextranolyticum</name>
    <dbReference type="NCBI Taxonomy" id="36806"/>
    <lineage>
        <taxon>Bacteria</taxon>
        <taxon>Bacillati</taxon>
        <taxon>Actinomycetota</taxon>
        <taxon>Actinomycetes</taxon>
        <taxon>Micrococcales</taxon>
        <taxon>Microbacteriaceae</taxon>
        <taxon>Microbacterium</taxon>
    </lineage>
</organism>
<dbReference type="Proteomes" id="UP001142291">
    <property type="component" value="Unassembled WGS sequence"/>
</dbReference>
<feature type="transmembrane region" description="Helical" evidence="2">
    <location>
        <begin position="171"/>
        <end position="192"/>
    </location>
</feature>
<reference evidence="3" key="1">
    <citation type="journal article" date="2014" name="Int. J. Syst. Evol. Microbiol.">
        <title>Complete genome sequence of Corynebacterium casei LMG S-19264T (=DSM 44701T), isolated from a smear-ripened cheese.</title>
        <authorList>
            <consortium name="US DOE Joint Genome Institute (JGI-PGF)"/>
            <person name="Walter F."/>
            <person name="Albersmeier A."/>
            <person name="Kalinowski J."/>
            <person name="Ruckert C."/>
        </authorList>
    </citation>
    <scope>NUCLEOTIDE SEQUENCE</scope>
    <source>
        <strain evidence="3">VKM Ac-1940</strain>
    </source>
</reference>
<keyword evidence="4" id="KW-1185">Reference proteome</keyword>
<evidence type="ECO:0000256" key="2">
    <source>
        <dbReference type="SAM" id="Phobius"/>
    </source>
</evidence>
<dbReference type="RefSeq" id="WP_204963347.1">
    <property type="nucleotide sequence ID" value="NZ_BAAAUR010000001.1"/>
</dbReference>
<sequence length="361" mass="37726">MSDSDRTFARRMRVRFVGAPAAAGIALVGVASALGASGAGADFPAFLSALTGGWALAFAVVNALDDVAGGRAWLIHLGLGALAVAVLVSIDPLLRSLADLPAALRGPLSAAALAIPPACGWVLLTLLGRVTDRTQRTAARRAATMPHLTWGDDPAYPRLTVLAARMTTGRLSALILGAVVTGGAAIVVLLVAGERWVTRLAPLLLILVLGIVVALPLSALVRAVVRVHRVQLSLGWKHGALDVQMSDPRALGAEPPDTRTLPLSALVAFVWRDGGDTARVELHTAHRHEVFLVGMLRQDGGASSELPALTATMNRALENAGLVRSERRGVVRFRRPDHATAEPKESTAPTRPGGDARSDRG</sequence>
<feature type="transmembrane region" description="Helical" evidence="2">
    <location>
        <begin position="45"/>
        <end position="64"/>
    </location>
</feature>
<comment type="caution">
    <text evidence="3">The sequence shown here is derived from an EMBL/GenBank/DDBJ whole genome shotgun (WGS) entry which is preliminary data.</text>
</comment>
<name>A0A9W6HNF9_9MICO</name>
<accession>A0A9W6HNF9</accession>
<evidence type="ECO:0000313" key="4">
    <source>
        <dbReference type="Proteomes" id="UP001142291"/>
    </source>
</evidence>
<evidence type="ECO:0000313" key="3">
    <source>
        <dbReference type="EMBL" id="GLJ96233.1"/>
    </source>
</evidence>
<feature type="region of interest" description="Disordered" evidence="1">
    <location>
        <begin position="327"/>
        <end position="361"/>
    </location>
</feature>
<gene>
    <name evidence="3" type="ORF">GCM10017591_22960</name>
</gene>
<feature type="transmembrane region" description="Helical" evidence="2">
    <location>
        <begin position="71"/>
        <end position="90"/>
    </location>
</feature>
<keyword evidence="2" id="KW-0812">Transmembrane</keyword>